<protein>
    <submittedName>
        <fullName evidence="3">Alpha/beta fold hydrolase</fullName>
    </submittedName>
</protein>
<reference evidence="3" key="1">
    <citation type="submission" date="2020-09" db="EMBL/GenBank/DDBJ databases">
        <authorList>
            <person name="Palma L."/>
            <person name="Caballero P."/>
            <person name="Berry C."/>
            <person name="Del Valle E."/>
        </authorList>
    </citation>
    <scope>NUCLEOTIDE SEQUENCE</scope>
    <source>
        <strain evidence="3">M</strain>
    </source>
</reference>
<reference evidence="3" key="2">
    <citation type="journal article" date="2024" name="Toxins">
        <title>Genome Sequence Analysis of Native Xenorhabdus Strains Isolated from Entomopathogenic Nematodes in Argentina.</title>
        <authorList>
            <person name="Palma L."/>
            <person name="Frizzo L."/>
            <person name="Kaiser S."/>
            <person name="Berry C."/>
            <person name="Caballero P."/>
            <person name="Bode H.B."/>
            <person name="Del Valle E.E."/>
        </authorList>
    </citation>
    <scope>NUCLEOTIDE SEQUENCE</scope>
    <source>
        <strain evidence="3">M</strain>
    </source>
</reference>
<name>A0AAW3YV60_9GAMM</name>
<dbReference type="Proteomes" id="UP001193920">
    <property type="component" value="Unassembled WGS sequence"/>
</dbReference>
<evidence type="ECO:0000256" key="1">
    <source>
        <dbReference type="ARBA" id="ARBA00007169"/>
    </source>
</evidence>
<organism evidence="3">
    <name type="scientific">Xenorhabdus szentirmaii</name>
    <dbReference type="NCBI Taxonomy" id="290112"/>
    <lineage>
        <taxon>Bacteria</taxon>
        <taxon>Pseudomonadati</taxon>
        <taxon>Pseudomonadota</taxon>
        <taxon>Gammaproteobacteria</taxon>
        <taxon>Enterobacterales</taxon>
        <taxon>Morganellaceae</taxon>
        <taxon>Xenorhabdus</taxon>
    </lineage>
</organism>
<dbReference type="PANTHER" id="PTHR11487">
    <property type="entry name" value="THIOESTERASE"/>
    <property type="match status" value="1"/>
</dbReference>
<gene>
    <name evidence="3" type="ORF">ID854_16475</name>
</gene>
<dbReference type="SUPFAM" id="SSF53474">
    <property type="entry name" value="alpha/beta-Hydrolases"/>
    <property type="match status" value="1"/>
</dbReference>
<dbReference type="PANTHER" id="PTHR11487:SF0">
    <property type="entry name" value="S-ACYL FATTY ACID SYNTHASE THIOESTERASE, MEDIUM CHAIN"/>
    <property type="match status" value="1"/>
</dbReference>
<dbReference type="Pfam" id="PF00975">
    <property type="entry name" value="Thioesterase"/>
    <property type="match status" value="1"/>
</dbReference>
<evidence type="ECO:0000313" key="3">
    <source>
        <dbReference type="EMBL" id="MBD2801983.1"/>
    </source>
</evidence>
<accession>A0AAW3YV60</accession>
<comment type="caution">
    <text evidence="3">The sequence shown here is derived from an EMBL/GenBank/DDBJ whole genome shotgun (WGS) entry which is preliminary data.</text>
</comment>
<proteinExistence type="inferred from homology"/>
<dbReference type="InterPro" id="IPR029058">
    <property type="entry name" value="AB_hydrolase_fold"/>
</dbReference>
<dbReference type="AlphaFoldDB" id="A0AAW3YV60"/>
<dbReference type="EMBL" id="JACXBF010000430">
    <property type="protein sequence ID" value="MBD2801983.1"/>
    <property type="molecule type" value="Genomic_DNA"/>
</dbReference>
<dbReference type="InterPro" id="IPR012223">
    <property type="entry name" value="TEII"/>
</dbReference>
<comment type="similarity">
    <text evidence="1">Belongs to the thioesterase family.</text>
</comment>
<keyword evidence="3" id="KW-0378">Hydrolase</keyword>
<dbReference type="GO" id="GO:0008610">
    <property type="term" value="P:lipid biosynthetic process"/>
    <property type="evidence" value="ECO:0007669"/>
    <property type="project" value="TreeGrafter"/>
</dbReference>
<sequence length="245" mass="27560">MNNLPHLAMFHHAGGNAAALSHLAKTFASDFDVIQFEMPGRGRRRREPLVNDAAQIVDDFAALLPPREPIIFLGHSLGAYIAYLMAAYCRASEPARQIMLVVVANHPIHCRQQFSFLDSAQGPSEQLVRFASQLGQLPDWLQQEPLLLEQFLHVLAADLRVANSISPSDTAPLRDIPLLAIHSTEDPLLQEPPWRWQECTQQVFELVSISGGHFISAQQGEKIREATLHFIQKYNLFKDNLRRQG</sequence>
<dbReference type="GO" id="GO:0016787">
    <property type="term" value="F:hydrolase activity"/>
    <property type="evidence" value="ECO:0007669"/>
    <property type="project" value="UniProtKB-KW"/>
</dbReference>
<dbReference type="GeneID" id="97126528"/>
<feature type="domain" description="Thioesterase" evidence="2">
    <location>
        <begin position="6"/>
        <end position="231"/>
    </location>
</feature>
<dbReference type="InterPro" id="IPR001031">
    <property type="entry name" value="Thioesterase"/>
</dbReference>
<dbReference type="RefSeq" id="WP_038236173.1">
    <property type="nucleotide sequence ID" value="NZ_CAWNPE010000001.1"/>
</dbReference>
<dbReference type="Gene3D" id="3.40.50.1820">
    <property type="entry name" value="alpha/beta hydrolase"/>
    <property type="match status" value="1"/>
</dbReference>
<evidence type="ECO:0000259" key="2">
    <source>
        <dbReference type="Pfam" id="PF00975"/>
    </source>
</evidence>